<accession>A0A397VJX5</accession>
<dbReference type="InterPro" id="IPR032675">
    <property type="entry name" value="LRR_dom_sf"/>
</dbReference>
<evidence type="ECO:0000313" key="1">
    <source>
        <dbReference type="EMBL" id="RIB19476.1"/>
    </source>
</evidence>
<dbReference type="OrthoDB" id="120976at2759"/>
<protein>
    <submittedName>
        <fullName evidence="1">Uncharacterized protein</fullName>
    </submittedName>
</protein>
<comment type="caution">
    <text evidence="1">The sequence shown here is derived from an EMBL/GenBank/DDBJ whole genome shotgun (WGS) entry which is preliminary data.</text>
</comment>
<dbReference type="Gene3D" id="3.80.10.10">
    <property type="entry name" value="Ribonuclease Inhibitor"/>
    <property type="match status" value="1"/>
</dbReference>
<reference evidence="1 2" key="1">
    <citation type="submission" date="2018-06" db="EMBL/GenBank/DDBJ databases">
        <title>Comparative genomics reveals the genomic features of Rhizophagus irregularis, R. cerebriforme, R. diaphanum and Gigaspora rosea, and their symbiotic lifestyle signature.</title>
        <authorList>
            <person name="Morin E."/>
            <person name="San Clemente H."/>
            <person name="Chen E.C.H."/>
            <person name="De La Providencia I."/>
            <person name="Hainaut M."/>
            <person name="Kuo A."/>
            <person name="Kohler A."/>
            <person name="Murat C."/>
            <person name="Tang N."/>
            <person name="Roy S."/>
            <person name="Loubradou J."/>
            <person name="Henrissat B."/>
            <person name="Grigoriev I.V."/>
            <person name="Corradi N."/>
            <person name="Roux C."/>
            <person name="Martin F.M."/>
        </authorList>
    </citation>
    <scope>NUCLEOTIDE SEQUENCE [LARGE SCALE GENOMIC DNA]</scope>
    <source>
        <strain evidence="1 2">DAOM 194757</strain>
    </source>
</reference>
<dbReference type="EMBL" id="QKWP01000471">
    <property type="protein sequence ID" value="RIB19476.1"/>
    <property type="molecule type" value="Genomic_DNA"/>
</dbReference>
<gene>
    <name evidence="1" type="ORF">C2G38_2181719</name>
</gene>
<keyword evidence="2" id="KW-1185">Reference proteome</keyword>
<dbReference type="AlphaFoldDB" id="A0A397VJX5"/>
<dbReference type="SUPFAM" id="SSF52047">
    <property type="entry name" value="RNI-like"/>
    <property type="match status" value="1"/>
</dbReference>
<name>A0A397VJX5_9GLOM</name>
<proteinExistence type="predicted"/>
<dbReference type="Proteomes" id="UP000266673">
    <property type="component" value="Unassembled WGS sequence"/>
</dbReference>
<evidence type="ECO:0000313" key="2">
    <source>
        <dbReference type="Proteomes" id="UP000266673"/>
    </source>
</evidence>
<dbReference type="Pfam" id="PF13516">
    <property type="entry name" value="LRR_6"/>
    <property type="match status" value="2"/>
</dbReference>
<sequence length="115" mass="13230">MRKEACQYFKQEKFLEALELYEEIIKNQPYSAKDLKFASTWDLTRKCGLEKLNDLIKALCKNSTLTSLDILRENGIGSERGEAFANILCKNNTLTSLELSFNNISYRTCPFNCCL</sequence>
<organism evidence="1 2">
    <name type="scientific">Gigaspora rosea</name>
    <dbReference type="NCBI Taxonomy" id="44941"/>
    <lineage>
        <taxon>Eukaryota</taxon>
        <taxon>Fungi</taxon>
        <taxon>Fungi incertae sedis</taxon>
        <taxon>Mucoromycota</taxon>
        <taxon>Glomeromycotina</taxon>
        <taxon>Glomeromycetes</taxon>
        <taxon>Diversisporales</taxon>
        <taxon>Gigasporaceae</taxon>
        <taxon>Gigaspora</taxon>
    </lineage>
</organism>
<dbReference type="InterPro" id="IPR001611">
    <property type="entry name" value="Leu-rich_rpt"/>
</dbReference>